<evidence type="ECO:0000313" key="2">
    <source>
        <dbReference type="EMBL" id="GHB57090.1"/>
    </source>
</evidence>
<organism evidence="2 3">
    <name type="scientific">Streptomyces cirratus</name>
    <dbReference type="NCBI Taxonomy" id="68187"/>
    <lineage>
        <taxon>Bacteria</taxon>
        <taxon>Bacillati</taxon>
        <taxon>Actinomycetota</taxon>
        <taxon>Actinomycetes</taxon>
        <taxon>Kitasatosporales</taxon>
        <taxon>Streptomycetaceae</taxon>
        <taxon>Streptomyces</taxon>
    </lineage>
</organism>
<dbReference type="InterPro" id="IPR029063">
    <property type="entry name" value="SAM-dependent_MTases_sf"/>
</dbReference>
<evidence type="ECO:0000259" key="1">
    <source>
        <dbReference type="Pfam" id="PF08241"/>
    </source>
</evidence>
<dbReference type="Pfam" id="PF08241">
    <property type="entry name" value="Methyltransf_11"/>
    <property type="match status" value="1"/>
</dbReference>
<proteinExistence type="predicted"/>
<dbReference type="Gene3D" id="3.40.50.150">
    <property type="entry name" value="Vaccinia Virus protein VP39"/>
    <property type="match status" value="1"/>
</dbReference>
<name>A0ABQ3ESF9_9ACTN</name>
<keyword evidence="2" id="KW-0808">Transferase</keyword>
<reference evidence="3" key="1">
    <citation type="journal article" date="2019" name="Int. J. Syst. Evol. Microbiol.">
        <title>The Global Catalogue of Microorganisms (GCM) 10K type strain sequencing project: providing services to taxonomists for standard genome sequencing and annotation.</title>
        <authorList>
            <consortium name="The Broad Institute Genomics Platform"/>
            <consortium name="The Broad Institute Genome Sequencing Center for Infectious Disease"/>
            <person name="Wu L."/>
            <person name="Ma J."/>
        </authorList>
    </citation>
    <scope>NUCLEOTIDE SEQUENCE [LARGE SCALE GENOMIC DNA]</scope>
    <source>
        <strain evidence="3">JCM 4738</strain>
    </source>
</reference>
<dbReference type="InterPro" id="IPR013216">
    <property type="entry name" value="Methyltransf_11"/>
</dbReference>
<evidence type="ECO:0000313" key="3">
    <source>
        <dbReference type="Proteomes" id="UP000642673"/>
    </source>
</evidence>
<dbReference type="GO" id="GO:0008168">
    <property type="term" value="F:methyltransferase activity"/>
    <property type="evidence" value="ECO:0007669"/>
    <property type="project" value="UniProtKB-KW"/>
</dbReference>
<feature type="domain" description="Methyltransferase type 11" evidence="1">
    <location>
        <begin position="43"/>
        <end position="137"/>
    </location>
</feature>
<dbReference type="RefSeq" id="WP_190184521.1">
    <property type="nucleotide sequence ID" value="NZ_BMVP01000004.1"/>
</dbReference>
<dbReference type="GO" id="GO:0032259">
    <property type="term" value="P:methylation"/>
    <property type="evidence" value="ECO:0007669"/>
    <property type="project" value="UniProtKB-KW"/>
</dbReference>
<dbReference type="PANTHER" id="PTHR43591">
    <property type="entry name" value="METHYLTRANSFERASE"/>
    <property type="match status" value="1"/>
</dbReference>
<dbReference type="CDD" id="cd02440">
    <property type="entry name" value="AdoMet_MTases"/>
    <property type="match status" value="1"/>
</dbReference>
<accession>A0ABQ3ESF9</accession>
<sequence length="270" mass="28746">MTEQRFDVWAAGDAYERYMGRWSRLVADRFVDWLGVADGAVWLDVGCGTGALTSSVARRARPRLVVGADRSAGFLTAARAATGPLARFVRADARSLPVRDGACDAVVSALALNFLPTPDTALTEAARATRPGGLVACYVWDYGEGMELLGRFWEAATLLDPAAAALDERHRFPLCRPEALRALWTAAGLDGVHVAPIEVRAGFAAFAELWEPFLAGQGPAPGYVAALAPPERERLRGALRASLPVRPDGSLTLGVRAWAVLGRKPSPGAV</sequence>
<keyword evidence="3" id="KW-1185">Reference proteome</keyword>
<comment type="caution">
    <text evidence="2">The sequence shown here is derived from an EMBL/GenBank/DDBJ whole genome shotgun (WGS) entry which is preliminary data.</text>
</comment>
<protein>
    <submittedName>
        <fullName evidence="2">Methyltransferase</fullName>
    </submittedName>
</protein>
<gene>
    <name evidence="2" type="ORF">GCM10010347_29050</name>
</gene>
<dbReference type="Proteomes" id="UP000642673">
    <property type="component" value="Unassembled WGS sequence"/>
</dbReference>
<dbReference type="SUPFAM" id="SSF53335">
    <property type="entry name" value="S-adenosyl-L-methionine-dependent methyltransferases"/>
    <property type="match status" value="1"/>
</dbReference>
<keyword evidence="2" id="KW-0489">Methyltransferase</keyword>
<dbReference type="EMBL" id="BMVP01000004">
    <property type="protein sequence ID" value="GHB57090.1"/>
    <property type="molecule type" value="Genomic_DNA"/>
</dbReference>